<protein>
    <recommendedName>
        <fullName evidence="2">Ricin B lectin domain-containing protein</fullName>
    </recommendedName>
</protein>
<feature type="chain" id="PRO_5040105720" description="Ricin B lectin domain-containing protein" evidence="1">
    <location>
        <begin position="22"/>
        <end position="248"/>
    </location>
</feature>
<feature type="domain" description="Ricin B lectin" evidence="2">
    <location>
        <begin position="193"/>
        <end position="246"/>
    </location>
</feature>
<reference evidence="3" key="1">
    <citation type="submission" date="2021-02" db="EMBL/GenBank/DDBJ databases">
        <authorList>
            <person name="Nieuwenhuis M."/>
            <person name="Van De Peppel L.J.J."/>
        </authorList>
    </citation>
    <scope>NUCLEOTIDE SEQUENCE</scope>
    <source>
        <strain evidence="3">D49</strain>
    </source>
</reference>
<name>A0A9P7GGS7_9AGAR</name>
<reference evidence="3" key="2">
    <citation type="submission" date="2021-10" db="EMBL/GenBank/DDBJ databases">
        <title>Phylogenomics reveals ancestral predisposition of the termite-cultivated fungus Termitomyces towards a domesticated lifestyle.</title>
        <authorList>
            <person name="Auxier B."/>
            <person name="Grum-Grzhimaylo A."/>
            <person name="Cardenas M.E."/>
            <person name="Lodge J.D."/>
            <person name="Laessoe T."/>
            <person name="Pedersen O."/>
            <person name="Smith M.E."/>
            <person name="Kuyper T.W."/>
            <person name="Franco-Molano E.A."/>
            <person name="Baroni T.J."/>
            <person name="Aanen D.K."/>
        </authorList>
    </citation>
    <scope>NUCLEOTIDE SEQUENCE</scope>
    <source>
        <strain evidence="3">D49</strain>
    </source>
</reference>
<dbReference type="AlphaFoldDB" id="A0A9P7GGS7"/>
<accession>A0A9P7GGS7</accession>
<dbReference type="SUPFAM" id="SSF50370">
    <property type="entry name" value="Ricin B-like lectins"/>
    <property type="match status" value="1"/>
</dbReference>
<evidence type="ECO:0000256" key="1">
    <source>
        <dbReference type="SAM" id="SignalP"/>
    </source>
</evidence>
<dbReference type="OrthoDB" id="6770063at2759"/>
<dbReference type="EMBL" id="JABCKI010000488">
    <property type="protein sequence ID" value="KAG5650304.1"/>
    <property type="molecule type" value="Genomic_DNA"/>
</dbReference>
<dbReference type="SUPFAM" id="SSF49870">
    <property type="entry name" value="Osmotin, thaumatin-like protein"/>
    <property type="match status" value="1"/>
</dbReference>
<dbReference type="Proteomes" id="UP000717328">
    <property type="component" value="Unassembled WGS sequence"/>
</dbReference>
<gene>
    <name evidence="3" type="ORF">H0H81_012686</name>
</gene>
<evidence type="ECO:0000313" key="3">
    <source>
        <dbReference type="EMBL" id="KAG5650304.1"/>
    </source>
</evidence>
<comment type="caution">
    <text evidence="3">The sequence shown here is derived from an EMBL/GenBank/DDBJ whole genome shotgun (WGS) entry which is preliminary data.</text>
</comment>
<keyword evidence="1" id="KW-0732">Signal</keyword>
<sequence length="248" mass="26610">MASHLVTQLFVLTAFAAMVSATRQFVLVNNCPSGINVYANGRWDSWLEGEGGSRVRGLADDFSGLIYTDANGGSQLGFSTTRAGFNGDDGYYYLVTDPNYFNVEMSITPFNGPHYGFCVPARCAYLECPTAFTSPPTDLPPPSNRAPNPPLYACPQYPNDVGYTITFCPSGSFPPPPNPPNPPVTQGLTIHPNNNTAKCLDVRGAVYANGTPVQIYDCNGTGAQKWILEKANTQLRVAGTNFCLDAGS</sequence>
<feature type="signal peptide" evidence="1">
    <location>
        <begin position="1"/>
        <end position="21"/>
    </location>
</feature>
<dbReference type="InterPro" id="IPR035992">
    <property type="entry name" value="Ricin_B-like_lectins"/>
</dbReference>
<keyword evidence="4" id="KW-1185">Reference proteome</keyword>
<dbReference type="CDD" id="cd00161">
    <property type="entry name" value="beta-trefoil_Ricin-like"/>
    <property type="match status" value="1"/>
</dbReference>
<proteinExistence type="predicted"/>
<evidence type="ECO:0000259" key="2">
    <source>
        <dbReference type="Pfam" id="PF00652"/>
    </source>
</evidence>
<dbReference type="Pfam" id="PF00652">
    <property type="entry name" value="Ricin_B_lectin"/>
    <property type="match status" value="1"/>
</dbReference>
<feature type="non-terminal residue" evidence="3">
    <location>
        <position position="248"/>
    </location>
</feature>
<dbReference type="PROSITE" id="PS50231">
    <property type="entry name" value="RICIN_B_LECTIN"/>
    <property type="match status" value="1"/>
</dbReference>
<organism evidence="3 4">
    <name type="scientific">Sphagnurus paluster</name>
    <dbReference type="NCBI Taxonomy" id="117069"/>
    <lineage>
        <taxon>Eukaryota</taxon>
        <taxon>Fungi</taxon>
        <taxon>Dikarya</taxon>
        <taxon>Basidiomycota</taxon>
        <taxon>Agaricomycotina</taxon>
        <taxon>Agaricomycetes</taxon>
        <taxon>Agaricomycetidae</taxon>
        <taxon>Agaricales</taxon>
        <taxon>Tricholomatineae</taxon>
        <taxon>Lyophyllaceae</taxon>
        <taxon>Sphagnurus</taxon>
    </lineage>
</organism>
<evidence type="ECO:0000313" key="4">
    <source>
        <dbReference type="Proteomes" id="UP000717328"/>
    </source>
</evidence>
<dbReference type="InterPro" id="IPR037176">
    <property type="entry name" value="Osmotin/thaumatin-like_sf"/>
</dbReference>
<dbReference type="Gene3D" id="2.80.10.50">
    <property type="match status" value="1"/>
</dbReference>
<dbReference type="InterPro" id="IPR000772">
    <property type="entry name" value="Ricin_B_lectin"/>
</dbReference>